<dbReference type="PANTHER" id="PTHR12121">
    <property type="entry name" value="CARBON CATABOLITE REPRESSOR PROTEIN 4"/>
    <property type="match status" value="1"/>
</dbReference>
<sequence>MQVKLMDLDSGFVIFTEGISNQSVTIKCIIQVNKNMESFLLKFIEPNVKNDCSNKILVTMNRNRSEEMDVFSKRFSLNLNKHLKNYLKERFNWSLNIDTNIEIQDKDNNSYKDAKLEDIINNESLVFAKISIIVNDKECKEFYYPLKKNIPLVDSVNIKNEIRWGLPIVPNIIFTNGCLTDFSYKWYLSDYPTDQKKKHEILPEIPKYSIEIDQNYICEFNIKRIEKENDININDDTKNYSLIFRITLNSEVSPLFDTIYRFNHINESIELSWREDRILIFNRDLELSPELRTNRLKIVTFNILSEIYALTDKALNEMYTNCPKYALNSNYRRSLLARELFDLNADVICLQEVQPCLYESFINLLMEFKGYSSVFHKEYASVSTFFKKEQFRILESETKLFREILKTDYPDIYKEISTKWPMFLESLLDRISTVFQITILENKTTGAIFIFANTHLYYHPFGGHIRILQSKLLMDYVDIYLQKFRSEFPYRDIFPFILGDFNTLGISDARTLLTTGRIASDSTEWTHSMFLKHKQKDKNSEKEQKENAKSDGKNSCNILESNNTGFDFNINNKCVDLLDIKLDEKFKNVHINFKQSNRRVKHADSKGFDCNLYYPFTNKVEKFSGQLDYIYLVEEDGFFEKYNIYLNNYLPYVDEVKLKPVDTLPSPQYPSDHISIGIDISITKK</sequence>
<dbReference type="GO" id="GO:0005739">
    <property type="term" value="C:mitochondrion"/>
    <property type="evidence" value="ECO:0007669"/>
    <property type="project" value="TreeGrafter"/>
</dbReference>
<feature type="region of interest" description="Disordered" evidence="1">
    <location>
        <begin position="533"/>
        <end position="554"/>
    </location>
</feature>
<dbReference type="PANTHER" id="PTHR12121:SF37">
    <property type="entry name" value="2',5'-PHOSPHODIESTERASE 12"/>
    <property type="match status" value="1"/>
</dbReference>
<reference evidence="3" key="1">
    <citation type="submission" date="2022-10" db="EMBL/GenBank/DDBJ databases">
        <title>Adaptive evolution leads to modifications in subtelomeric GC content in a zoonotic Cryptosporidium species.</title>
        <authorList>
            <person name="Li J."/>
            <person name="Feng Y."/>
            <person name="Xiao L."/>
        </authorList>
    </citation>
    <scope>NUCLEOTIDE SEQUENCE</scope>
    <source>
        <strain evidence="3">33844</strain>
    </source>
</reference>
<evidence type="ECO:0000256" key="1">
    <source>
        <dbReference type="SAM" id="MobiDB-lite"/>
    </source>
</evidence>
<feature type="compositionally biased region" description="Basic and acidic residues" evidence="1">
    <location>
        <begin position="537"/>
        <end position="552"/>
    </location>
</feature>
<dbReference type="Gene3D" id="3.60.10.10">
    <property type="entry name" value="Endonuclease/exonuclease/phosphatase"/>
    <property type="match status" value="1"/>
</dbReference>
<evidence type="ECO:0000259" key="2">
    <source>
        <dbReference type="Pfam" id="PF03372"/>
    </source>
</evidence>
<dbReference type="AlphaFoldDB" id="A0A9D5DI04"/>
<gene>
    <name evidence="3" type="ORF">OJ253_1253</name>
</gene>
<evidence type="ECO:0000313" key="3">
    <source>
        <dbReference type="EMBL" id="KAJ1610224.1"/>
    </source>
</evidence>
<dbReference type="InterPro" id="IPR036691">
    <property type="entry name" value="Endo/exonu/phosph_ase_sf"/>
</dbReference>
<dbReference type="GO" id="GO:0000288">
    <property type="term" value="P:nuclear-transcribed mRNA catabolic process, deadenylation-dependent decay"/>
    <property type="evidence" value="ECO:0007669"/>
    <property type="project" value="TreeGrafter"/>
</dbReference>
<accession>A0A9D5DI04</accession>
<comment type="caution">
    <text evidence="3">The sequence shown here is derived from an EMBL/GenBank/DDBJ whole genome shotgun (WGS) entry which is preliminary data.</text>
</comment>
<name>A0A9D5DI04_9CRYT</name>
<dbReference type="InterPro" id="IPR005135">
    <property type="entry name" value="Endo/exonuclease/phosphatase"/>
</dbReference>
<dbReference type="OrthoDB" id="412787at2759"/>
<dbReference type="SUPFAM" id="SSF56219">
    <property type="entry name" value="DNase I-like"/>
    <property type="match status" value="1"/>
</dbReference>
<protein>
    <submittedName>
        <fullName evidence="3">RNAse Ccr4p</fullName>
    </submittedName>
</protein>
<dbReference type="GO" id="GO:0000175">
    <property type="term" value="F:3'-5'-RNA exonuclease activity"/>
    <property type="evidence" value="ECO:0007669"/>
    <property type="project" value="TreeGrafter"/>
</dbReference>
<dbReference type="Pfam" id="PF03372">
    <property type="entry name" value="Exo_endo_phos"/>
    <property type="match status" value="1"/>
</dbReference>
<dbReference type="Proteomes" id="UP001067231">
    <property type="component" value="Unassembled WGS sequence"/>
</dbReference>
<organism evidence="3">
    <name type="scientific">Cryptosporidium canis</name>
    <dbReference type="NCBI Taxonomy" id="195482"/>
    <lineage>
        <taxon>Eukaryota</taxon>
        <taxon>Sar</taxon>
        <taxon>Alveolata</taxon>
        <taxon>Apicomplexa</taxon>
        <taxon>Conoidasida</taxon>
        <taxon>Coccidia</taxon>
        <taxon>Eucoccidiorida</taxon>
        <taxon>Eimeriorina</taxon>
        <taxon>Cryptosporidiidae</taxon>
        <taxon>Cryptosporidium</taxon>
    </lineage>
</organism>
<dbReference type="EMBL" id="JAPCXC010000026">
    <property type="protein sequence ID" value="KAJ1610224.1"/>
    <property type="molecule type" value="Genomic_DNA"/>
</dbReference>
<feature type="domain" description="Endonuclease/exonuclease/phosphatase" evidence="2">
    <location>
        <begin position="299"/>
        <end position="673"/>
    </location>
</feature>
<proteinExistence type="predicted"/>
<dbReference type="InterPro" id="IPR050410">
    <property type="entry name" value="CCR4/nocturin_mRNA_transcr"/>
</dbReference>